<name>A6DNF5_9BACT</name>
<feature type="transmembrane region" description="Helical" evidence="1">
    <location>
        <begin position="60"/>
        <end position="76"/>
    </location>
</feature>
<dbReference type="OrthoDB" id="1525223at2"/>
<keyword evidence="1" id="KW-0472">Membrane</keyword>
<dbReference type="AlphaFoldDB" id="A6DNF5"/>
<accession>A6DNF5</accession>
<keyword evidence="1" id="KW-1133">Transmembrane helix</keyword>
<gene>
    <name evidence="2" type="ORF">LNTAR_06644</name>
</gene>
<keyword evidence="3" id="KW-1185">Reference proteome</keyword>
<dbReference type="RefSeq" id="WP_007279393.1">
    <property type="nucleotide sequence ID" value="NZ_ABCK01000013.1"/>
</dbReference>
<sequence length="127" mass="13804">MAKTSLVFSIIYIIIGIGGYFASGKASVTALIPSFFGIVFFILSLIALKKPKLNKHMLHGIMLLVLVSLGGTFKGFGKMISWMGGQEIERLLAVQIQGSFFILNAILLVLGIISFIQARKDKELAQA</sequence>
<organism evidence="2 3">
    <name type="scientific">Lentisphaera araneosa HTCC2155</name>
    <dbReference type="NCBI Taxonomy" id="313628"/>
    <lineage>
        <taxon>Bacteria</taxon>
        <taxon>Pseudomonadati</taxon>
        <taxon>Lentisphaerota</taxon>
        <taxon>Lentisphaeria</taxon>
        <taxon>Lentisphaerales</taxon>
        <taxon>Lentisphaeraceae</taxon>
        <taxon>Lentisphaera</taxon>
    </lineage>
</organism>
<evidence type="ECO:0000313" key="3">
    <source>
        <dbReference type="Proteomes" id="UP000004947"/>
    </source>
</evidence>
<comment type="caution">
    <text evidence="2">The sequence shown here is derived from an EMBL/GenBank/DDBJ whole genome shotgun (WGS) entry which is preliminary data.</text>
</comment>
<feature type="transmembrane region" description="Helical" evidence="1">
    <location>
        <begin position="5"/>
        <end position="22"/>
    </location>
</feature>
<dbReference type="Proteomes" id="UP000004947">
    <property type="component" value="Unassembled WGS sequence"/>
</dbReference>
<evidence type="ECO:0000256" key="1">
    <source>
        <dbReference type="SAM" id="Phobius"/>
    </source>
</evidence>
<proteinExistence type="predicted"/>
<keyword evidence="1" id="KW-0812">Transmembrane</keyword>
<feature type="transmembrane region" description="Helical" evidence="1">
    <location>
        <begin position="28"/>
        <end position="48"/>
    </location>
</feature>
<reference evidence="2 3" key="1">
    <citation type="journal article" date="2010" name="J. Bacteriol.">
        <title>Genome sequence of Lentisphaera araneosa HTCC2155T, the type species of the order Lentisphaerales in the phylum Lentisphaerae.</title>
        <authorList>
            <person name="Thrash J.C."/>
            <person name="Cho J.C."/>
            <person name="Vergin K.L."/>
            <person name="Morris R.M."/>
            <person name="Giovannoni S.J."/>
        </authorList>
    </citation>
    <scope>NUCLEOTIDE SEQUENCE [LARGE SCALE GENOMIC DNA]</scope>
    <source>
        <strain evidence="2 3">HTCC2155</strain>
    </source>
</reference>
<protein>
    <submittedName>
        <fullName evidence="2">Uncharacterized protein</fullName>
    </submittedName>
</protein>
<feature type="transmembrane region" description="Helical" evidence="1">
    <location>
        <begin position="96"/>
        <end position="116"/>
    </location>
</feature>
<dbReference type="EMBL" id="ABCK01000013">
    <property type="protein sequence ID" value="EDM26903.1"/>
    <property type="molecule type" value="Genomic_DNA"/>
</dbReference>
<evidence type="ECO:0000313" key="2">
    <source>
        <dbReference type="EMBL" id="EDM26903.1"/>
    </source>
</evidence>